<accession>A0ABQ6ADR8</accession>
<dbReference type="SUPFAM" id="SSF52833">
    <property type="entry name" value="Thioredoxin-like"/>
    <property type="match status" value="1"/>
</dbReference>
<feature type="signal peptide" evidence="2">
    <location>
        <begin position="1"/>
        <end position="32"/>
    </location>
</feature>
<sequence length="140" mass="14980">MNRRIRNLISPLALPGIVLSGLLLMGAPEAMAATTTPYTQAAFATAIANHTPVVIHIEASWCPTCARQKLVLKGLENDPHYAALDILDVDFDSQRLVVQQFGATMQSTLIAFHDGKEALRAAGITSKSEIETLLNAAVQG</sequence>
<comment type="caution">
    <text evidence="4">The sequence shown here is derived from an EMBL/GenBank/DDBJ whole genome shotgun (WGS) entry which is preliminary data.</text>
</comment>
<evidence type="ECO:0000256" key="1">
    <source>
        <dbReference type="ARBA" id="ARBA00023284"/>
    </source>
</evidence>
<keyword evidence="5" id="KW-1185">Reference proteome</keyword>
<organism evidence="4 5">
    <name type="scientific">Acidocella aquatica</name>
    <dbReference type="NCBI Taxonomy" id="1922313"/>
    <lineage>
        <taxon>Bacteria</taxon>
        <taxon>Pseudomonadati</taxon>
        <taxon>Pseudomonadota</taxon>
        <taxon>Alphaproteobacteria</taxon>
        <taxon>Acetobacterales</taxon>
        <taxon>Acidocellaceae</taxon>
        <taxon>Acidocella</taxon>
    </lineage>
</organism>
<dbReference type="InterPro" id="IPR017937">
    <property type="entry name" value="Thioredoxin_CS"/>
</dbReference>
<keyword evidence="2" id="KW-0732">Signal</keyword>
<dbReference type="Proteomes" id="UP001156641">
    <property type="component" value="Unassembled WGS sequence"/>
</dbReference>
<dbReference type="Pfam" id="PF00085">
    <property type="entry name" value="Thioredoxin"/>
    <property type="match status" value="1"/>
</dbReference>
<evidence type="ECO:0000256" key="2">
    <source>
        <dbReference type="SAM" id="SignalP"/>
    </source>
</evidence>
<dbReference type="CDD" id="cd02947">
    <property type="entry name" value="TRX_family"/>
    <property type="match status" value="1"/>
</dbReference>
<dbReference type="Gene3D" id="3.40.30.10">
    <property type="entry name" value="Glutaredoxin"/>
    <property type="match status" value="1"/>
</dbReference>
<evidence type="ECO:0000313" key="5">
    <source>
        <dbReference type="Proteomes" id="UP001156641"/>
    </source>
</evidence>
<proteinExistence type="predicted"/>
<name>A0ABQ6ADR8_9PROT</name>
<keyword evidence="1" id="KW-0676">Redox-active center</keyword>
<dbReference type="EMBL" id="BSOS01000080">
    <property type="protein sequence ID" value="GLR68195.1"/>
    <property type="molecule type" value="Genomic_DNA"/>
</dbReference>
<evidence type="ECO:0000313" key="4">
    <source>
        <dbReference type="EMBL" id="GLR68195.1"/>
    </source>
</evidence>
<feature type="domain" description="Thioredoxin" evidence="3">
    <location>
        <begin position="21"/>
        <end position="139"/>
    </location>
</feature>
<reference evidence="5" key="1">
    <citation type="journal article" date="2019" name="Int. J. Syst. Evol. Microbiol.">
        <title>The Global Catalogue of Microorganisms (GCM) 10K type strain sequencing project: providing services to taxonomists for standard genome sequencing and annotation.</title>
        <authorList>
            <consortium name="The Broad Institute Genomics Platform"/>
            <consortium name="The Broad Institute Genome Sequencing Center for Infectious Disease"/>
            <person name="Wu L."/>
            <person name="Ma J."/>
        </authorList>
    </citation>
    <scope>NUCLEOTIDE SEQUENCE [LARGE SCALE GENOMIC DNA]</scope>
    <source>
        <strain evidence="5">NBRC 112502</strain>
    </source>
</reference>
<evidence type="ECO:0000259" key="3">
    <source>
        <dbReference type="PROSITE" id="PS51352"/>
    </source>
</evidence>
<dbReference type="InterPro" id="IPR013766">
    <property type="entry name" value="Thioredoxin_domain"/>
</dbReference>
<dbReference type="RefSeq" id="WP_284259038.1">
    <property type="nucleotide sequence ID" value="NZ_BSOS01000080.1"/>
</dbReference>
<protein>
    <recommendedName>
        <fullName evidence="3">Thioredoxin domain-containing protein</fullName>
    </recommendedName>
</protein>
<dbReference type="InterPro" id="IPR036249">
    <property type="entry name" value="Thioredoxin-like_sf"/>
</dbReference>
<feature type="chain" id="PRO_5046932323" description="Thioredoxin domain-containing protein" evidence="2">
    <location>
        <begin position="33"/>
        <end position="140"/>
    </location>
</feature>
<dbReference type="PROSITE" id="PS51352">
    <property type="entry name" value="THIOREDOXIN_2"/>
    <property type="match status" value="1"/>
</dbReference>
<gene>
    <name evidence="4" type="ORF">GCM10010909_28760</name>
</gene>
<dbReference type="PROSITE" id="PS00194">
    <property type="entry name" value="THIOREDOXIN_1"/>
    <property type="match status" value="1"/>
</dbReference>